<comment type="similarity">
    <text evidence="10">Belongs to the DHHC palmitoyltransferase family.</text>
</comment>
<gene>
    <name evidence="12" type="ORF">CA3LBN_002428</name>
</gene>
<evidence type="ECO:0000256" key="9">
    <source>
        <dbReference type="ARBA" id="ARBA00048048"/>
    </source>
</evidence>
<evidence type="ECO:0000313" key="13">
    <source>
        <dbReference type="Proteomes" id="UP000825434"/>
    </source>
</evidence>
<dbReference type="InterPro" id="IPR001594">
    <property type="entry name" value="Palmitoyltrfase_DHHC"/>
</dbReference>
<evidence type="ECO:0000256" key="2">
    <source>
        <dbReference type="ARBA" id="ARBA00022679"/>
    </source>
</evidence>
<dbReference type="EC" id="2.3.1.225" evidence="10"/>
<feature type="domain" description="Palmitoyltransferase DHHC" evidence="11">
    <location>
        <begin position="76"/>
        <end position="202"/>
    </location>
</feature>
<sequence>MWQFKWPWLGVAIPSLLISGIGTGSLFFVFRHHMTSEGQLAYFGLMVAVGFSYFLAVVTSPGKPPKDYKPQKNQWKVWCNKCNLYKPPRTHHCKQCQTCVLAMDHHCPWTNNCVGHGNMPHFMRFLFWVLGGTGYTFYLLSLRALEFYEDRDLPAYLVDRSELAAVIILLLVDGFVFFAISILALRCVFHIASGKTQIEVWEMERIEAQFHTERLWYQIRKNYKEVHGEELPELTSWNISARYYDGDPLEVDEDVPLRELGQEAEEAEASLIPEAFTPDDVIFPYDLGFFKNFVNALGYPWSFILFWGSPRGNGYEFECNDDDDQLNLPWPPDGGSTDFVAREYTDDELRELGNPTLIKKHLDPRSRMPRSEWTNDMGETLQDFGVDVDGEDDLQLEKGSIGDCEEESEAGNTINAAEVGRT</sequence>
<feature type="transmembrane region" description="Helical" evidence="10">
    <location>
        <begin position="125"/>
        <end position="142"/>
    </location>
</feature>
<keyword evidence="2 10" id="KW-0808">Transferase</keyword>
<reference evidence="12 13" key="1">
    <citation type="submission" date="2021-06" db="EMBL/GenBank/DDBJ databases">
        <title>Candida outbreak in Lebanon.</title>
        <authorList>
            <person name="Finianos M."/>
        </authorList>
    </citation>
    <scope>NUCLEOTIDE SEQUENCE [LARGE SCALE GENOMIC DNA]</scope>
    <source>
        <strain evidence="12">CA3LBN</strain>
    </source>
</reference>
<dbReference type="Proteomes" id="UP000825434">
    <property type="component" value="Chromosome 2"/>
</dbReference>
<evidence type="ECO:0000256" key="6">
    <source>
        <dbReference type="ARBA" id="ARBA00023139"/>
    </source>
</evidence>
<evidence type="ECO:0000256" key="4">
    <source>
        <dbReference type="ARBA" id="ARBA00022989"/>
    </source>
</evidence>
<accession>A0ABX8I6P8</accession>
<name>A0ABX8I6P8_9ASCO</name>
<comment type="subcellular location">
    <subcellularLocation>
        <location evidence="1">Membrane</location>
        <topology evidence="1">Multi-pass membrane protein</topology>
    </subcellularLocation>
</comment>
<feature type="transmembrane region" description="Helical" evidence="10">
    <location>
        <begin position="40"/>
        <end position="58"/>
    </location>
</feature>
<feature type="transmembrane region" description="Helical" evidence="10">
    <location>
        <begin position="163"/>
        <end position="185"/>
    </location>
</feature>
<keyword evidence="5 10" id="KW-0472">Membrane</keyword>
<evidence type="ECO:0000259" key="11">
    <source>
        <dbReference type="Pfam" id="PF01529"/>
    </source>
</evidence>
<evidence type="ECO:0000256" key="7">
    <source>
        <dbReference type="ARBA" id="ARBA00023288"/>
    </source>
</evidence>
<keyword evidence="6" id="KW-0564">Palmitate</keyword>
<evidence type="ECO:0000256" key="3">
    <source>
        <dbReference type="ARBA" id="ARBA00022692"/>
    </source>
</evidence>
<keyword evidence="4 10" id="KW-1133">Transmembrane helix</keyword>
<keyword evidence="8 10" id="KW-0012">Acyltransferase</keyword>
<comment type="catalytic activity">
    <reaction evidence="9 10">
        <text>L-cysteinyl-[protein] + hexadecanoyl-CoA = S-hexadecanoyl-L-cysteinyl-[protein] + CoA</text>
        <dbReference type="Rhea" id="RHEA:36683"/>
        <dbReference type="Rhea" id="RHEA-COMP:10131"/>
        <dbReference type="Rhea" id="RHEA-COMP:11032"/>
        <dbReference type="ChEBI" id="CHEBI:29950"/>
        <dbReference type="ChEBI" id="CHEBI:57287"/>
        <dbReference type="ChEBI" id="CHEBI:57379"/>
        <dbReference type="ChEBI" id="CHEBI:74151"/>
        <dbReference type="EC" id="2.3.1.225"/>
    </reaction>
</comment>
<proteinExistence type="inferred from homology"/>
<evidence type="ECO:0000313" key="12">
    <source>
        <dbReference type="EMBL" id="QWU88163.1"/>
    </source>
</evidence>
<organism evidence="12 13">
    <name type="scientific">Candidozyma haemuli</name>
    <dbReference type="NCBI Taxonomy" id="45357"/>
    <lineage>
        <taxon>Eukaryota</taxon>
        <taxon>Fungi</taxon>
        <taxon>Dikarya</taxon>
        <taxon>Ascomycota</taxon>
        <taxon>Saccharomycotina</taxon>
        <taxon>Pichiomycetes</taxon>
        <taxon>Metschnikowiaceae</taxon>
        <taxon>Candidozyma</taxon>
    </lineage>
</organism>
<keyword evidence="13" id="KW-1185">Reference proteome</keyword>
<keyword evidence="7" id="KW-0449">Lipoprotein</keyword>
<keyword evidence="3 10" id="KW-0812">Transmembrane</keyword>
<protein>
    <recommendedName>
        <fullName evidence="10">Palmitoyltransferase</fullName>
        <ecNumber evidence="10">2.3.1.225</ecNumber>
    </recommendedName>
</protein>
<comment type="domain">
    <text evidence="10">The DHHC domain is required for palmitoyltransferase activity.</text>
</comment>
<dbReference type="Pfam" id="PF01529">
    <property type="entry name" value="DHHC"/>
    <property type="match status" value="1"/>
</dbReference>
<evidence type="ECO:0000256" key="5">
    <source>
        <dbReference type="ARBA" id="ARBA00023136"/>
    </source>
</evidence>
<evidence type="ECO:0000256" key="10">
    <source>
        <dbReference type="RuleBase" id="RU079119"/>
    </source>
</evidence>
<dbReference type="PANTHER" id="PTHR12246">
    <property type="entry name" value="PALMITOYLTRANSFERASE ZDHHC16"/>
    <property type="match status" value="1"/>
</dbReference>
<evidence type="ECO:0000256" key="1">
    <source>
        <dbReference type="ARBA" id="ARBA00004141"/>
    </source>
</evidence>
<feature type="transmembrane region" description="Helical" evidence="10">
    <location>
        <begin position="6"/>
        <end position="28"/>
    </location>
</feature>
<dbReference type="EMBL" id="CP076662">
    <property type="protein sequence ID" value="QWU88163.1"/>
    <property type="molecule type" value="Genomic_DNA"/>
</dbReference>
<dbReference type="PROSITE" id="PS50216">
    <property type="entry name" value="DHHC"/>
    <property type="match status" value="1"/>
</dbReference>
<evidence type="ECO:0000256" key="8">
    <source>
        <dbReference type="ARBA" id="ARBA00023315"/>
    </source>
</evidence>
<dbReference type="InterPro" id="IPR039859">
    <property type="entry name" value="PFA4/ZDH16/20/ERF2-like"/>
</dbReference>